<dbReference type="Proteomes" id="UP000799437">
    <property type="component" value="Unassembled WGS sequence"/>
</dbReference>
<reference evidence="1" key="1">
    <citation type="journal article" date="2020" name="Stud. Mycol.">
        <title>101 Dothideomycetes genomes: a test case for predicting lifestyles and emergence of pathogens.</title>
        <authorList>
            <person name="Haridas S."/>
            <person name="Albert R."/>
            <person name="Binder M."/>
            <person name="Bloem J."/>
            <person name="Labutti K."/>
            <person name="Salamov A."/>
            <person name="Andreopoulos B."/>
            <person name="Baker S."/>
            <person name="Barry K."/>
            <person name="Bills G."/>
            <person name="Bluhm B."/>
            <person name="Cannon C."/>
            <person name="Castanera R."/>
            <person name="Culley D."/>
            <person name="Daum C."/>
            <person name="Ezra D."/>
            <person name="Gonzalez J."/>
            <person name="Henrissat B."/>
            <person name="Kuo A."/>
            <person name="Liang C."/>
            <person name="Lipzen A."/>
            <person name="Lutzoni F."/>
            <person name="Magnuson J."/>
            <person name="Mondo S."/>
            <person name="Nolan M."/>
            <person name="Ohm R."/>
            <person name="Pangilinan J."/>
            <person name="Park H.-J."/>
            <person name="Ramirez L."/>
            <person name="Alfaro M."/>
            <person name="Sun H."/>
            <person name="Tritt A."/>
            <person name="Yoshinaga Y."/>
            <person name="Zwiers L.-H."/>
            <person name="Turgeon B."/>
            <person name="Goodwin S."/>
            <person name="Spatafora J."/>
            <person name="Crous P."/>
            <person name="Grigoriev I."/>
        </authorList>
    </citation>
    <scope>NUCLEOTIDE SEQUENCE</scope>
    <source>
        <strain evidence="1">CBS 121739</strain>
    </source>
</reference>
<dbReference type="OrthoDB" id="10069986at2759"/>
<keyword evidence="2" id="KW-1185">Reference proteome</keyword>
<evidence type="ECO:0000313" key="2">
    <source>
        <dbReference type="Proteomes" id="UP000799437"/>
    </source>
</evidence>
<dbReference type="GeneID" id="54481110"/>
<name>A0A6A6WD21_9PEZI</name>
<accession>A0A6A6WD21</accession>
<gene>
    <name evidence="1" type="ORF">EJ05DRAFT_241031</name>
</gene>
<sequence>MYRDRQPWCERMISCRCSCSCSRRGLSPRVTDSGLEQPGHSVVLGMDRWICACVHVCMYLCMNVCMCICIHASQPSQPNAYYSSTVRVSNSSVLVLVWAGFGDAARRGPPATIN</sequence>
<dbReference type="AlphaFoldDB" id="A0A6A6WD21"/>
<protein>
    <submittedName>
        <fullName evidence="1">Uncharacterized protein</fullName>
    </submittedName>
</protein>
<proteinExistence type="predicted"/>
<dbReference type="EMBL" id="ML996567">
    <property type="protein sequence ID" value="KAF2760732.1"/>
    <property type="molecule type" value="Genomic_DNA"/>
</dbReference>
<dbReference type="RefSeq" id="XP_033603183.1">
    <property type="nucleotide sequence ID" value="XM_033740056.1"/>
</dbReference>
<organism evidence="1 2">
    <name type="scientific">Pseudovirgaria hyperparasitica</name>
    <dbReference type="NCBI Taxonomy" id="470096"/>
    <lineage>
        <taxon>Eukaryota</taxon>
        <taxon>Fungi</taxon>
        <taxon>Dikarya</taxon>
        <taxon>Ascomycota</taxon>
        <taxon>Pezizomycotina</taxon>
        <taxon>Dothideomycetes</taxon>
        <taxon>Dothideomycetes incertae sedis</taxon>
        <taxon>Acrospermales</taxon>
        <taxon>Acrospermaceae</taxon>
        <taxon>Pseudovirgaria</taxon>
    </lineage>
</organism>
<evidence type="ECO:0000313" key="1">
    <source>
        <dbReference type="EMBL" id="KAF2760732.1"/>
    </source>
</evidence>